<dbReference type="Gene3D" id="3.90.105.10">
    <property type="entry name" value="Molybdopterin biosynthesis moea protein, domain 2"/>
    <property type="match status" value="1"/>
</dbReference>
<dbReference type="InterPro" id="IPR005111">
    <property type="entry name" value="MoeA_C_domain_IV"/>
</dbReference>
<keyword evidence="6 11" id="KW-0808">Transferase</keyword>
<dbReference type="EC" id="2.10.1.1" evidence="11"/>
<evidence type="ECO:0000256" key="5">
    <source>
        <dbReference type="ARBA" id="ARBA00022505"/>
    </source>
</evidence>
<feature type="domain" description="MoaB/Mog" evidence="12">
    <location>
        <begin position="177"/>
        <end position="315"/>
    </location>
</feature>
<dbReference type="GO" id="GO:0061599">
    <property type="term" value="F:molybdopterin molybdotransferase activity"/>
    <property type="evidence" value="ECO:0007669"/>
    <property type="project" value="UniProtKB-UniRule"/>
</dbReference>
<evidence type="ECO:0000256" key="3">
    <source>
        <dbReference type="ARBA" id="ARBA00005046"/>
    </source>
</evidence>
<dbReference type="Pfam" id="PF00994">
    <property type="entry name" value="MoCF_biosynth"/>
    <property type="match status" value="1"/>
</dbReference>
<dbReference type="SUPFAM" id="SSF63882">
    <property type="entry name" value="MoeA N-terminal region -like"/>
    <property type="match status" value="1"/>
</dbReference>
<keyword evidence="5 11" id="KW-0500">Molybdenum</keyword>
<name>A0A8J7UJ66_9HYPH</name>
<dbReference type="Pfam" id="PF03454">
    <property type="entry name" value="MoeA_C"/>
    <property type="match status" value="1"/>
</dbReference>
<dbReference type="SUPFAM" id="SSF63867">
    <property type="entry name" value="MoeA C-terminal domain-like"/>
    <property type="match status" value="1"/>
</dbReference>
<dbReference type="PANTHER" id="PTHR10192">
    <property type="entry name" value="MOLYBDOPTERIN BIOSYNTHESIS PROTEIN"/>
    <property type="match status" value="1"/>
</dbReference>
<dbReference type="NCBIfam" id="NF045515">
    <property type="entry name" value="Glp_gephyrin"/>
    <property type="match status" value="1"/>
</dbReference>
<dbReference type="Pfam" id="PF03453">
    <property type="entry name" value="MoeA_N"/>
    <property type="match status" value="1"/>
</dbReference>
<comment type="catalytic activity">
    <reaction evidence="10">
        <text>adenylyl-molybdopterin + molybdate = Mo-molybdopterin + AMP + H(+)</text>
        <dbReference type="Rhea" id="RHEA:35047"/>
        <dbReference type="ChEBI" id="CHEBI:15378"/>
        <dbReference type="ChEBI" id="CHEBI:36264"/>
        <dbReference type="ChEBI" id="CHEBI:62727"/>
        <dbReference type="ChEBI" id="CHEBI:71302"/>
        <dbReference type="ChEBI" id="CHEBI:456215"/>
        <dbReference type="EC" id="2.10.1.1"/>
    </reaction>
</comment>
<evidence type="ECO:0000259" key="12">
    <source>
        <dbReference type="SMART" id="SM00852"/>
    </source>
</evidence>
<dbReference type="GO" id="GO:0046872">
    <property type="term" value="F:metal ion binding"/>
    <property type="evidence" value="ECO:0007669"/>
    <property type="project" value="UniProtKB-UniRule"/>
</dbReference>
<keyword evidence="7 11" id="KW-0479">Metal-binding</keyword>
<dbReference type="PROSITE" id="PS01079">
    <property type="entry name" value="MOCF_BIOSYNTHESIS_2"/>
    <property type="match status" value="1"/>
</dbReference>
<dbReference type="GO" id="GO:0006777">
    <property type="term" value="P:Mo-molybdopterin cofactor biosynthetic process"/>
    <property type="evidence" value="ECO:0007669"/>
    <property type="project" value="UniProtKB-UniRule"/>
</dbReference>
<dbReference type="InterPro" id="IPR038987">
    <property type="entry name" value="MoeA-like"/>
</dbReference>
<evidence type="ECO:0000256" key="10">
    <source>
        <dbReference type="ARBA" id="ARBA00047317"/>
    </source>
</evidence>
<evidence type="ECO:0000256" key="4">
    <source>
        <dbReference type="ARBA" id="ARBA00010763"/>
    </source>
</evidence>
<dbReference type="Gene3D" id="3.40.980.10">
    <property type="entry name" value="MoaB/Mog-like domain"/>
    <property type="match status" value="1"/>
</dbReference>
<evidence type="ECO:0000256" key="8">
    <source>
        <dbReference type="ARBA" id="ARBA00022842"/>
    </source>
</evidence>
<comment type="pathway">
    <text evidence="3 11">Cofactor biosynthesis; molybdopterin biosynthesis.</text>
</comment>
<dbReference type="GO" id="GO:0005829">
    <property type="term" value="C:cytosol"/>
    <property type="evidence" value="ECO:0007669"/>
    <property type="project" value="TreeGrafter"/>
</dbReference>
<keyword evidence="14" id="KW-1185">Reference proteome</keyword>
<dbReference type="PANTHER" id="PTHR10192:SF5">
    <property type="entry name" value="GEPHYRIN"/>
    <property type="match status" value="1"/>
</dbReference>
<dbReference type="Gene3D" id="2.170.190.11">
    <property type="entry name" value="Molybdopterin biosynthesis moea protein, domain 3"/>
    <property type="match status" value="1"/>
</dbReference>
<comment type="similarity">
    <text evidence="4 11">Belongs to the MoeA family.</text>
</comment>
<dbReference type="SUPFAM" id="SSF53218">
    <property type="entry name" value="Molybdenum cofactor biosynthesis proteins"/>
    <property type="match status" value="1"/>
</dbReference>
<evidence type="ECO:0000256" key="7">
    <source>
        <dbReference type="ARBA" id="ARBA00022723"/>
    </source>
</evidence>
<dbReference type="CDD" id="cd00887">
    <property type="entry name" value="MoeA"/>
    <property type="match status" value="1"/>
</dbReference>
<dbReference type="Gene3D" id="2.40.340.10">
    <property type="entry name" value="MoeA, C-terminal, domain IV"/>
    <property type="match status" value="1"/>
</dbReference>
<accession>A0A8J7UJ66</accession>
<evidence type="ECO:0000256" key="6">
    <source>
        <dbReference type="ARBA" id="ARBA00022679"/>
    </source>
</evidence>
<proteinExistence type="inferred from homology"/>
<dbReference type="SMART" id="SM00852">
    <property type="entry name" value="MoCF_biosynth"/>
    <property type="match status" value="1"/>
</dbReference>
<keyword evidence="9 11" id="KW-0501">Molybdenum cofactor biosynthesis</keyword>
<evidence type="ECO:0000256" key="9">
    <source>
        <dbReference type="ARBA" id="ARBA00023150"/>
    </source>
</evidence>
<evidence type="ECO:0000313" key="13">
    <source>
        <dbReference type="EMBL" id="MBP0440974.1"/>
    </source>
</evidence>
<dbReference type="InterPro" id="IPR001453">
    <property type="entry name" value="MoaB/Mog_dom"/>
</dbReference>
<dbReference type="FunFam" id="2.170.190.11:FF:000001">
    <property type="entry name" value="Molybdopterin molybdenumtransferase"/>
    <property type="match status" value="1"/>
</dbReference>
<evidence type="ECO:0000313" key="14">
    <source>
        <dbReference type="Proteomes" id="UP000666240"/>
    </source>
</evidence>
<evidence type="ECO:0000256" key="11">
    <source>
        <dbReference type="RuleBase" id="RU365090"/>
    </source>
</evidence>
<comment type="caution">
    <text evidence="13">The sequence shown here is derived from an EMBL/GenBank/DDBJ whole genome shotgun (WGS) entry which is preliminary data.</text>
</comment>
<comment type="cofactor">
    <cofactor evidence="1 11">
        <name>Mg(2+)</name>
        <dbReference type="ChEBI" id="CHEBI:18420"/>
    </cofactor>
</comment>
<evidence type="ECO:0000256" key="1">
    <source>
        <dbReference type="ARBA" id="ARBA00001946"/>
    </source>
</evidence>
<dbReference type="RefSeq" id="WP_209337001.1">
    <property type="nucleotide sequence ID" value="NZ_JAGIYY010000010.1"/>
</dbReference>
<organism evidence="13 14">
    <name type="scientific">Tianweitania sediminis</name>
    <dbReference type="NCBI Taxonomy" id="1502156"/>
    <lineage>
        <taxon>Bacteria</taxon>
        <taxon>Pseudomonadati</taxon>
        <taxon>Pseudomonadota</taxon>
        <taxon>Alphaproteobacteria</taxon>
        <taxon>Hyphomicrobiales</taxon>
        <taxon>Phyllobacteriaceae</taxon>
        <taxon>Tianweitania</taxon>
    </lineage>
</organism>
<dbReference type="FunFam" id="3.40.980.10:FF:000004">
    <property type="entry name" value="Molybdopterin molybdenumtransferase"/>
    <property type="match status" value="1"/>
</dbReference>
<dbReference type="Proteomes" id="UP000666240">
    <property type="component" value="Unassembled WGS sequence"/>
</dbReference>
<dbReference type="UniPathway" id="UPA00344"/>
<dbReference type="EMBL" id="JAGIYY010000010">
    <property type="protein sequence ID" value="MBP0440974.1"/>
    <property type="molecule type" value="Genomic_DNA"/>
</dbReference>
<dbReference type="NCBIfam" id="TIGR00177">
    <property type="entry name" value="molyb_syn"/>
    <property type="match status" value="1"/>
</dbReference>
<dbReference type="InterPro" id="IPR036135">
    <property type="entry name" value="MoeA_linker/N_sf"/>
</dbReference>
<dbReference type="InterPro" id="IPR005110">
    <property type="entry name" value="MoeA_linker/N"/>
</dbReference>
<dbReference type="AlphaFoldDB" id="A0A8J7UJ66"/>
<dbReference type="InterPro" id="IPR008284">
    <property type="entry name" value="MoCF_biosynth_CS"/>
</dbReference>
<protein>
    <recommendedName>
        <fullName evidence="11">Molybdopterin molybdenumtransferase</fullName>
        <ecNumber evidence="11">2.10.1.1</ecNumber>
    </recommendedName>
</protein>
<keyword evidence="8 11" id="KW-0460">Magnesium</keyword>
<dbReference type="InterPro" id="IPR036688">
    <property type="entry name" value="MoeA_C_domain_IV_sf"/>
</dbReference>
<reference evidence="13" key="1">
    <citation type="submission" date="2021-03" db="EMBL/GenBank/DDBJ databases">
        <title>Genome sequencing and assembly of Tianweitania sediminis.</title>
        <authorList>
            <person name="Chhetri G."/>
        </authorList>
    </citation>
    <scope>NUCLEOTIDE SEQUENCE</scope>
    <source>
        <strain evidence="13">Z8</strain>
    </source>
</reference>
<dbReference type="InterPro" id="IPR036425">
    <property type="entry name" value="MoaB/Mog-like_dom_sf"/>
</dbReference>
<evidence type="ECO:0000256" key="2">
    <source>
        <dbReference type="ARBA" id="ARBA00002901"/>
    </source>
</evidence>
<sequence>MALLPIGEAHHRLLDGAEPLPMEWVDLDQAAERVLAESLIAHRTQPPFDASAMDGYAVQAEDTTDPKRNLRVIGEAVAGRRFGGRVGAGEAVRIFTGAPVPEGADAVLIQENVDRAGDLILALEPVAEGRNIRSAGLDFAEGQSLLPKGRRLDPGALSLAAAANLSVLPVVRRPRVALIATGNELVLPGTEPGPDQIIASNSFGVAAVARGVGAEVIDLGVVPDDKQAIGDAIARAKAQADVIVTLGGASVGDHDLVRPVLEQAGIDLSFWKIAMRPGKPLMFGRLGTTRVLGLPGNPVASLVCSHLFLAPLLARLGGLEYVADIRDARLGLAMAENGEREDYVRATTKLVDGALVATPLPVQDSSMLSTLAQSDALIIRPPFAPPAQAGSSCRVFKLR</sequence>
<gene>
    <name evidence="13" type="ORF">J5Y06_20190</name>
</gene>
<comment type="function">
    <text evidence="2 11">Catalyzes the insertion of molybdate into adenylated molybdopterin with the concomitant release of AMP.</text>
</comment>